<dbReference type="InterPro" id="IPR021109">
    <property type="entry name" value="Peptidase_aspartic_dom_sf"/>
</dbReference>
<feature type="region of interest" description="Disordered" evidence="1">
    <location>
        <begin position="727"/>
        <end position="932"/>
    </location>
</feature>
<dbReference type="PANTHER" id="PTHR33223:SF6">
    <property type="entry name" value="CCHC-TYPE DOMAIN-CONTAINING PROTEIN"/>
    <property type="match status" value="1"/>
</dbReference>
<feature type="compositionally biased region" description="Low complexity" evidence="1">
    <location>
        <begin position="37"/>
        <end position="49"/>
    </location>
</feature>
<gene>
    <name evidence="2" type="ORF">PF002_g24310</name>
</gene>
<feature type="region of interest" description="Disordered" evidence="1">
    <location>
        <begin position="488"/>
        <end position="507"/>
    </location>
</feature>
<proteinExistence type="predicted"/>
<feature type="compositionally biased region" description="Basic and acidic residues" evidence="1">
    <location>
        <begin position="669"/>
        <end position="682"/>
    </location>
</feature>
<organism evidence="2 3">
    <name type="scientific">Phytophthora fragariae</name>
    <dbReference type="NCBI Taxonomy" id="53985"/>
    <lineage>
        <taxon>Eukaryota</taxon>
        <taxon>Sar</taxon>
        <taxon>Stramenopiles</taxon>
        <taxon>Oomycota</taxon>
        <taxon>Peronosporomycetes</taxon>
        <taxon>Peronosporales</taxon>
        <taxon>Peronosporaceae</taxon>
        <taxon>Phytophthora</taxon>
    </lineage>
</organism>
<evidence type="ECO:0008006" key="4">
    <source>
        <dbReference type="Google" id="ProtNLM"/>
    </source>
</evidence>
<feature type="compositionally biased region" description="Basic and acidic residues" evidence="1">
    <location>
        <begin position="67"/>
        <end position="80"/>
    </location>
</feature>
<feature type="region of interest" description="Disordered" evidence="1">
    <location>
        <begin position="368"/>
        <end position="391"/>
    </location>
</feature>
<feature type="region of interest" description="Disordered" evidence="1">
    <location>
        <begin position="1066"/>
        <end position="1091"/>
    </location>
</feature>
<dbReference type="EMBL" id="QXGD01002201">
    <property type="protein sequence ID" value="KAE9192069.1"/>
    <property type="molecule type" value="Genomic_DNA"/>
</dbReference>
<comment type="caution">
    <text evidence="2">The sequence shown here is derived from an EMBL/GenBank/DDBJ whole genome shotgun (WGS) entry which is preliminary data.</text>
</comment>
<feature type="compositionally biased region" description="Low complexity" evidence="1">
    <location>
        <begin position="913"/>
        <end position="932"/>
    </location>
</feature>
<evidence type="ECO:0000313" key="3">
    <source>
        <dbReference type="Proteomes" id="UP000440367"/>
    </source>
</evidence>
<protein>
    <recommendedName>
        <fullName evidence="4">Retrotransposon gag domain-containing protein</fullName>
    </recommendedName>
</protein>
<dbReference type="Proteomes" id="UP000440367">
    <property type="component" value="Unassembled WGS sequence"/>
</dbReference>
<name>A0A6A3WVW7_9STRA</name>
<feature type="region of interest" description="Disordered" evidence="1">
    <location>
        <begin position="669"/>
        <end position="704"/>
    </location>
</feature>
<evidence type="ECO:0000256" key="1">
    <source>
        <dbReference type="SAM" id="MobiDB-lite"/>
    </source>
</evidence>
<feature type="compositionally biased region" description="Basic residues" evidence="1">
    <location>
        <begin position="11"/>
        <end position="23"/>
    </location>
</feature>
<accession>A0A6A3WVW7</accession>
<feature type="compositionally biased region" description="Basic and acidic residues" evidence="1">
    <location>
        <begin position="806"/>
        <end position="819"/>
    </location>
</feature>
<dbReference type="Gene3D" id="2.40.70.10">
    <property type="entry name" value="Acid Proteases"/>
    <property type="match status" value="1"/>
</dbReference>
<feature type="compositionally biased region" description="Gly residues" evidence="1">
    <location>
        <begin position="823"/>
        <end position="832"/>
    </location>
</feature>
<feature type="compositionally biased region" description="Gly residues" evidence="1">
    <location>
        <begin position="756"/>
        <end position="791"/>
    </location>
</feature>
<evidence type="ECO:0000313" key="2">
    <source>
        <dbReference type="EMBL" id="KAE9192069.1"/>
    </source>
</evidence>
<feature type="compositionally biased region" description="Acidic residues" evidence="1">
    <location>
        <begin position="745"/>
        <end position="755"/>
    </location>
</feature>
<feature type="compositionally biased region" description="Low complexity" evidence="1">
    <location>
        <begin position="850"/>
        <end position="861"/>
    </location>
</feature>
<reference evidence="2 3" key="1">
    <citation type="submission" date="2018-08" db="EMBL/GenBank/DDBJ databases">
        <title>Genomic investigation of the strawberry pathogen Phytophthora fragariae indicates pathogenicity is determined by transcriptional variation in three key races.</title>
        <authorList>
            <person name="Adams T.M."/>
            <person name="Armitage A.D."/>
            <person name="Sobczyk M.K."/>
            <person name="Bates H.J."/>
            <person name="Dunwell J.M."/>
            <person name="Nellist C.F."/>
            <person name="Harrison R.J."/>
        </authorList>
    </citation>
    <scope>NUCLEOTIDE SEQUENCE [LARGE SCALE GENOMIC DNA]</scope>
    <source>
        <strain evidence="2 3">BC-1</strain>
    </source>
</reference>
<dbReference type="PANTHER" id="PTHR33223">
    <property type="entry name" value="CCHC-TYPE DOMAIN-CONTAINING PROTEIN"/>
    <property type="match status" value="1"/>
</dbReference>
<feature type="compositionally biased region" description="Acidic residues" evidence="1">
    <location>
        <begin position="50"/>
        <end position="66"/>
    </location>
</feature>
<feature type="region of interest" description="Disordered" evidence="1">
    <location>
        <begin position="1"/>
        <end position="134"/>
    </location>
</feature>
<feature type="compositionally biased region" description="Low complexity" evidence="1">
    <location>
        <begin position="1"/>
        <end position="10"/>
    </location>
</feature>
<sequence length="1477" mass="158471">MTITTSSQRARTTKRQRTTRTRLRLANDDGSAEDVEVSSSVAVRVANNGDPDDDDPDDDADDDEDSNHDANDGDENDNHSNQDASNNRSGGGGHRDGDDSGDDAGDQPRRPQRPARPSIPVARSDPNEIGQDDTLESMGWWDALTPGQQRTMMQRFVIQTPVAATPTAPSPTPTPVVIQPRRNKLKKLHIEDFRGTPTESIEAWLSTVEQAVQRQAMLGGETWTSAELYYGVTAHLKGDANKWLVIMSEGLEAEDCTFEYLANRLRKKYGRRENTWQIQKRLGKREQQPGERVDSFANSLTNIGFGKRVSAEAYLEAFYDGLNNQEAAAHIRTMGPQTLNEAVEFTINGYGEYGEGRKVTSWRSAQRHYRKGKADTKEAGTAPPKKSEAKPEVADLINWKQLGLGFGGSDVGPRYDDAGKAISGLANTAGLKDGALPLAALQAIAVAAGMGQAAAARIPATKVEASKTKTARTLEVKAEARPTESVDLPAFAQPPTTNQRQGGGQQYGGRGGGGDYYGGQYDGGGYGGGGRGGYGGDARSGYGGGRGGFGGGGRSGGRGGAGALSNYGPSDGRPIMQRNAESTCHYWGQNGHWWRECRVRIAGTQPAVNQQPPPAQQQQPTAEVATIEVEARLPGEDEFSQEVTDVVTSTSGPTGKCEVKQRVQLSDRAVRARPQDRGDGQVKGKSGGVEDVVGSGDKKDGGADAVVASSDQELYVGGSADVGCDEKSGGADAVAGSGGTNAVRDDEEERGDVEEAGGGGAEDVVGGSEGKSGGAEEVVGGGAKAVVGGGAEDVVGSDADAVADDSEVKADSDEEKGGSKDAVGGGNKGKSGGSDPQVRHVLGKRRRSTTTHTAARRSAASGHPSSDVVMRQDVDSSPGQSTAPRAAAATTEMEDETGQCDQSVEVAADSAPRPETTATPVVPVPPRGVQRMPLLVSGGRTTSRRRRQRRAEGALAAANGILATEFREQHQERAKVLRTMVKRLVDGLHGDGGPERIDERRQAVQTVVAVRAAPMSEDVWLRHVQAYEEGAPHALDKEVSLAAMRALRRRATKEAKKFRVARRVRRLQRQQQMYEQPEEKGKTKMRHTQPQMRASYHYERRGGYGDVELIDDGKGKSVRNTQLRAASSGEPTSLTTALLAVSKARTLEVRLDTCAQFSVAGIELRKYGMCLTREAPVDVVEGFGGGQVRVLGVWRFVGTTVYQQRIAVDALLVEGQGSEMLIGEDWMAEHQVKLDFGKRELKYQDDHGQKVILPFVCHGVTPLMQASGKCQATVRLAKTVKLGTNTRSIVRMKVDAADGTTGIFLLKPTSKRHLLLAPTVDTVRDGVIRVAVLNVEGRREKLPARDVLGTWVSTDETMQLLEMNGELERARVAEWVAKLKKDDAAPQTNEDSLEIGEMRPEERDLVVALLRQYANIVEKKKGCPPQVQTEVVHHINTGDAAPIMMRRRRHAVSENAIIGQEVDDMLQDGVIEEGSGA</sequence>